<gene>
    <name evidence="1" type="ORF">SAMN04487992_106141</name>
</gene>
<proteinExistence type="predicted"/>
<accession>A0A1G7HM98</accession>
<name>A0A1G7HM98_9FLAO</name>
<evidence type="ECO:0008006" key="3">
    <source>
        <dbReference type="Google" id="ProtNLM"/>
    </source>
</evidence>
<evidence type="ECO:0000313" key="1">
    <source>
        <dbReference type="EMBL" id="SDF01119.1"/>
    </source>
</evidence>
<dbReference type="AlphaFoldDB" id="A0A1G7HM98"/>
<dbReference type="Proteomes" id="UP000182114">
    <property type="component" value="Unassembled WGS sequence"/>
</dbReference>
<dbReference type="RefSeq" id="WP_074538488.1">
    <property type="nucleotide sequence ID" value="NZ_FNBD01000006.1"/>
</dbReference>
<sequence>MENNILQEIREHFDGLDFDIKAETFAAGIKEFSDVSYSYSDYFKRRYSPDVSGIREDDVYKENIVVHLSRRGFYNIFPERFFHKTVGSTGFVNDMVNAYKNRKVEQEKAQKFFNPLEEEFFLHRVEVEREEDRIFESLGNSELVYFLSDLWEINSNIPHVMAGKILKAIPFMHKIAGNLTLIQQVLETIIEESLTITKTYTTIPNTHEHNDTLQLGVNLATATTGASYLPKYTFNINNIKNPEKIHDYLPKGQISLVMQYFLDHTMPFESDFEIDFTLPQKKQNFTLSDAIFAGRLGISSTI</sequence>
<protein>
    <recommendedName>
        <fullName evidence="3">Type VI secretion, VasB, ImpH, VC_A0111</fullName>
    </recommendedName>
</protein>
<evidence type="ECO:0000313" key="2">
    <source>
        <dbReference type="Proteomes" id="UP000182114"/>
    </source>
</evidence>
<dbReference type="EMBL" id="FNBD01000006">
    <property type="protein sequence ID" value="SDF01119.1"/>
    <property type="molecule type" value="Genomic_DNA"/>
</dbReference>
<keyword evidence="2" id="KW-1185">Reference proteome</keyword>
<reference evidence="2" key="1">
    <citation type="submission" date="2016-10" db="EMBL/GenBank/DDBJ databases">
        <authorList>
            <person name="Varghese N."/>
            <person name="Submissions S."/>
        </authorList>
    </citation>
    <scope>NUCLEOTIDE SEQUENCE [LARGE SCALE GENOMIC DNA]</scope>
    <source>
        <strain evidence="2">DSM 24729</strain>
    </source>
</reference>
<dbReference type="eggNOG" id="COG3520">
    <property type="taxonomic scope" value="Bacteria"/>
</dbReference>
<organism evidence="1 2">
    <name type="scientific">Cellulophaga baltica</name>
    <dbReference type="NCBI Taxonomy" id="76594"/>
    <lineage>
        <taxon>Bacteria</taxon>
        <taxon>Pseudomonadati</taxon>
        <taxon>Bacteroidota</taxon>
        <taxon>Flavobacteriia</taxon>
        <taxon>Flavobacteriales</taxon>
        <taxon>Flavobacteriaceae</taxon>
        <taxon>Cellulophaga</taxon>
    </lineage>
</organism>